<dbReference type="AlphaFoldDB" id="A0A832I306"/>
<dbReference type="GO" id="GO:0006508">
    <property type="term" value="P:proteolysis"/>
    <property type="evidence" value="ECO:0007669"/>
    <property type="project" value="UniProtKB-KW"/>
</dbReference>
<evidence type="ECO:0000313" key="8">
    <source>
        <dbReference type="EMBL" id="HGZ44012.1"/>
    </source>
</evidence>
<sequence length="723" mass="78223">MGISLRSRLVRQNSANPRSRPAGPAPAPAAARAPLLESAPFVASAPEIRAMHAPTPALTPVHPAREGPRPMTAEDLWAIPRVGAPRWSPDGATLAVPVTTHDLDRNEGRSRLWLVPADGGEARAVTAAEAAASSPAWSPDGRRLAFTRKDEKGRAQLHVLPLDGGEAQRVTALPLGVFDPTWLPDGSGVVFGAMLLAGHLTPQATAAELERREQDPVKAHVTEERLYRYWDTWLTTGEVPHLFVWEAAGGGVRDLTPESTVWFDWMDPAGQYDVSPDGRHVAYAGTWFDARRSLIVSSIYLVPLAGGPVECLTPDPPAEHLRPRWTPDGAAIVYGRTEDPEFYADRVRLWRCELASRRHAPWLDDWDRSPVEWTFAGTSLVLVAEDDARQRLFRWDGAGAPAPLTGAGTASSPAARGTRVAFTLQTLSAPAEVHVLDLASPGAPRRVSRFTDAATARFATGEVREVRVAGAGGEPVQAFVVLPPGHDAEAPPPPLVHVLHGGPHGTSGDLFHARWNAQLFAAPGHVVALVNFQGSTSWGQDYAKRIQGEWAARPFEDVLRVTDALVAAGVVDPARMAAAGGSYGGYLATWIAGHTDRFRCIVCHAGVSDLTGQYASDVTQGRGRAAGGEAWDGLERQDRWSPVRFAAGMNTPMLVIHGERDYRVPVGQGLLLYGLLKAKGVPARLLYFPDENHWVLKPRNSVLWYREVHAWLARWLGASPGRA</sequence>
<keyword evidence="4" id="KW-0378">Hydrolase</keyword>
<dbReference type="Gene3D" id="3.40.50.1820">
    <property type="entry name" value="alpha/beta hydrolase"/>
    <property type="match status" value="1"/>
</dbReference>
<keyword evidence="2" id="KW-0645">Protease</keyword>
<organism evidence="8">
    <name type="scientific">Eiseniibacteriota bacterium</name>
    <dbReference type="NCBI Taxonomy" id="2212470"/>
    <lineage>
        <taxon>Bacteria</taxon>
        <taxon>Candidatus Eiseniibacteriota</taxon>
    </lineage>
</organism>
<comment type="caution">
    <text evidence="8">The sequence shown here is derived from an EMBL/GenBank/DDBJ whole genome shotgun (WGS) entry which is preliminary data.</text>
</comment>
<evidence type="ECO:0000256" key="5">
    <source>
        <dbReference type="ARBA" id="ARBA00022825"/>
    </source>
</evidence>
<evidence type="ECO:0000256" key="4">
    <source>
        <dbReference type="ARBA" id="ARBA00022801"/>
    </source>
</evidence>
<keyword evidence="5" id="KW-0720">Serine protease</keyword>
<evidence type="ECO:0000256" key="3">
    <source>
        <dbReference type="ARBA" id="ARBA00022729"/>
    </source>
</evidence>
<evidence type="ECO:0000256" key="6">
    <source>
        <dbReference type="SAM" id="MobiDB-lite"/>
    </source>
</evidence>
<comment type="similarity">
    <text evidence="1">Belongs to the peptidase S9C family.</text>
</comment>
<dbReference type="EMBL" id="DSQF01000022">
    <property type="protein sequence ID" value="HGZ44012.1"/>
    <property type="molecule type" value="Genomic_DNA"/>
</dbReference>
<dbReference type="PANTHER" id="PTHR42776:SF13">
    <property type="entry name" value="DIPEPTIDYL-PEPTIDASE 5"/>
    <property type="match status" value="1"/>
</dbReference>
<evidence type="ECO:0000256" key="2">
    <source>
        <dbReference type="ARBA" id="ARBA00022670"/>
    </source>
</evidence>
<evidence type="ECO:0000259" key="7">
    <source>
        <dbReference type="Pfam" id="PF00326"/>
    </source>
</evidence>
<dbReference type="InterPro" id="IPR029058">
    <property type="entry name" value="AB_hydrolase_fold"/>
</dbReference>
<accession>A0A832I306</accession>
<dbReference type="PANTHER" id="PTHR42776">
    <property type="entry name" value="SERINE PEPTIDASE S9 FAMILY MEMBER"/>
    <property type="match status" value="1"/>
</dbReference>
<dbReference type="FunFam" id="3.40.50.1820:FF:000028">
    <property type="entry name" value="S9 family peptidase"/>
    <property type="match status" value="1"/>
</dbReference>
<keyword evidence="3" id="KW-0732">Signal</keyword>
<dbReference type="Gene3D" id="2.120.10.30">
    <property type="entry name" value="TolB, C-terminal domain"/>
    <property type="match status" value="2"/>
</dbReference>
<dbReference type="InterPro" id="IPR011042">
    <property type="entry name" value="6-blade_b-propeller_TolB-like"/>
</dbReference>
<dbReference type="SUPFAM" id="SSF82171">
    <property type="entry name" value="DPP6 N-terminal domain-like"/>
    <property type="match status" value="1"/>
</dbReference>
<gene>
    <name evidence="8" type="ORF">ENR23_11440</name>
</gene>
<dbReference type="SUPFAM" id="SSF53474">
    <property type="entry name" value="alpha/beta-Hydrolases"/>
    <property type="match status" value="1"/>
</dbReference>
<dbReference type="GO" id="GO:0004252">
    <property type="term" value="F:serine-type endopeptidase activity"/>
    <property type="evidence" value="ECO:0007669"/>
    <property type="project" value="TreeGrafter"/>
</dbReference>
<dbReference type="Pfam" id="PF00326">
    <property type="entry name" value="Peptidase_S9"/>
    <property type="match status" value="1"/>
</dbReference>
<dbReference type="Pfam" id="PF07676">
    <property type="entry name" value="PD40"/>
    <property type="match status" value="1"/>
</dbReference>
<feature type="domain" description="Peptidase S9 prolyl oligopeptidase catalytic" evidence="7">
    <location>
        <begin position="512"/>
        <end position="718"/>
    </location>
</feature>
<evidence type="ECO:0000256" key="1">
    <source>
        <dbReference type="ARBA" id="ARBA00010040"/>
    </source>
</evidence>
<dbReference type="InterPro" id="IPR011659">
    <property type="entry name" value="WD40"/>
</dbReference>
<protein>
    <submittedName>
        <fullName evidence="8">S9 family peptidase</fullName>
    </submittedName>
</protein>
<name>A0A832I306_UNCEI</name>
<feature type="region of interest" description="Disordered" evidence="6">
    <location>
        <begin position="1"/>
        <end position="31"/>
    </location>
</feature>
<feature type="compositionally biased region" description="Low complexity" evidence="6">
    <location>
        <begin position="14"/>
        <end position="31"/>
    </location>
</feature>
<proteinExistence type="inferred from homology"/>
<reference evidence="8" key="1">
    <citation type="journal article" date="2020" name="mSystems">
        <title>Genome- and Community-Level Interaction Insights into Carbon Utilization and Element Cycling Functions of Hydrothermarchaeota in Hydrothermal Sediment.</title>
        <authorList>
            <person name="Zhou Z."/>
            <person name="Liu Y."/>
            <person name="Xu W."/>
            <person name="Pan J."/>
            <person name="Luo Z.H."/>
            <person name="Li M."/>
        </authorList>
    </citation>
    <scope>NUCLEOTIDE SEQUENCE [LARGE SCALE GENOMIC DNA]</scope>
    <source>
        <strain evidence="8">SpSt-381</strain>
    </source>
</reference>
<dbReference type="InterPro" id="IPR001375">
    <property type="entry name" value="Peptidase_S9_cat"/>
</dbReference>